<accession>A0A7K3QX07</accession>
<keyword evidence="1" id="KW-0378">Hydrolase</keyword>
<keyword evidence="3" id="KW-1133">Transmembrane helix</keyword>
<evidence type="ECO:0000313" key="4">
    <source>
        <dbReference type="EMBL" id="NEB94355.1"/>
    </source>
</evidence>
<protein>
    <submittedName>
        <fullName evidence="4">Class F sortase</fullName>
    </submittedName>
</protein>
<dbReference type="Pfam" id="PF04203">
    <property type="entry name" value="Sortase"/>
    <property type="match status" value="1"/>
</dbReference>
<dbReference type="InterPro" id="IPR005754">
    <property type="entry name" value="Sortase"/>
</dbReference>
<feature type="compositionally biased region" description="Low complexity" evidence="2">
    <location>
        <begin position="53"/>
        <end position="79"/>
    </location>
</feature>
<evidence type="ECO:0000256" key="3">
    <source>
        <dbReference type="SAM" id="Phobius"/>
    </source>
</evidence>
<dbReference type="EMBL" id="JAAGMR010000247">
    <property type="protein sequence ID" value="NEB94355.1"/>
    <property type="molecule type" value="Genomic_DNA"/>
</dbReference>
<gene>
    <name evidence="4" type="ORF">G3I21_22190</name>
</gene>
<feature type="transmembrane region" description="Helical" evidence="3">
    <location>
        <begin position="21"/>
        <end position="42"/>
    </location>
</feature>
<dbReference type="InterPro" id="IPR042001">
    <property type="entry name" value="Sortase_F"/>
</dbReference>
<sequence>MTGNERPEPTRAMDPGRRKRNVLAGAILALLVGGGLLVAVGLGEQQPSPPRAAPSSSTPAPDSPPSATSSTPSAEAMPASVPTHLTIPAIGVSTSLERLDLGAGRVMQPPKDPDKAGWFRKGPTPGTRGPAVLAGHVTWNQRKAVFFRLAQLKPGQDIQVARADGRTARFTVTRVAQYPKESFPSIEVYHNLDYAGLRLITCGGAYSGSRHSYSDNVVVYARLASRS</sequence>
<dbReference type="CDD" id="cd05829">
    <property type="entry name" value="Sortase_F"/>
    <property type="match status" value="1"/>
</dbReference>
<organism evidence="4 5">
    <name type="scientific">Streptomyces bauhiniae</name>
    <dbReference type="NCBI Taxonomy" id="2340725"/>
    <lineage>
        <taxon>Bacteria</taxon>
        <taxon>Bacillati</taxon>
        <taxon>Actinomycetota</taxon>
        <taxon>Actinomycetes</taxon>
        <taxon>Kitasatosporales</taxon>
        <taxon>Streptomycetaceae</taxon>
        <taxon>Streptomyces</taxon>
    </lineage>
</organism>
<feature type="region of interest" description="Disordered" evidence="2">
    <location>
        <begin position="42"/>
        <end position="79"/>
    </location>
</feature>
<keyword evidence="3" id="KW-0812">Transmembrane</keyword>
<dbReference type="Proteomes" id="UP000470520">
    <property type="component" value="Unassembled WGS sequence"/>
</dbReference>
<dbReference type="RefSeq" id="WP_164191469.1">
    <property type="nucleotide sequence ID" value="NZ_JAAGMR010000247.1"/>
</dbReference>
<evidence type="ECO:0000313" key="5">
    <source>
        <dbReference type="Proteomes" id="UP000470520"/>
    </source>
</evidence>
<evidence type="ECO:0000256" key="2">
    <source>
        <dbReference type="SAM" id="MobiDB-lite"/>
    </source>
</evidence>
<evidence type="ECO:0000256" key="1">
    <source>
        <dbReference type="ARBA" id="ARBA00022801"/>
    </source>
</evidence>
<dbReference type="NCBIfam" id="NF033748">
    <property type="entry name" value="class_F_sortase"/>
    <property type="match status" value="1"/>
</dbReference>
<comment type="caution">
    <text evidence="4">The sequence shown here is derived from an EMBL/GenBank/DDBJ whole genome shotgun (WGS) entry which is preliminary data.</text>
</comment>
<dbReference type="AlphaFoldDB" id="A0A7K3QX07"/>
<reference evidence="4 5" key="1">
    <citation type="submission" date="2020-01" db="EMBL/GenBank/DDBJ databases">
        <title>Insect and environment-associated Actinomycetes.</title>
        <authorList>
            <person name="Currrie C."/>
            <person name="Chevrette M."/>
            <person name="Carlson C."/>
            <person name="Stubbendieck R."/>
            <person name="Wendt-Pienkowski E."/>
        </authorList>
    </citation>
    <scope>NUCLEOTIDE SEQUENCE [LARGE SCALE GENOMIC DNA]</scope>
    <source>
        <strain evidence="4 5">SID7754</strain>
    </source>
</reference>
<dbReference type="SUPFAM" id="SSF63817">
    <property type="entry name" value="Sortase"/>
    <property type="match status" value="1"/>
</dbReference>
<name>A0A7K3QX07_9ACTN</name>
<dbReference type="GO" id="GO:0016787">
    <property type="term" value="F:hydrolase activity"/>
    <property type="evidence" value="ECO:0007669"/>
    <property type="project" value="UniProtKB-KW"/>
</dbReference>
<feature type="region of interest" description="Disordered" evidence="2">
    <location>
        <begin position="105"/>
        <end position="125"/>
    </location>
</feature>
<keyword evidence="3" id="KW-0472">Membrane</keyword>
<dbReference type="Gene3D" id="2.40.260.10">
    <property type="entry name" value="Sortase"/>
    <property type="match status" value="1"/>
</dbReference>
<proteinExistence type="predicted"/>
<dbReference type="InterPro" id="IPR023365">
    <property type="entry name" value="Sortase_dom-sf"/>
</dbReference>